<gene>
    <name evidence="1" type="ORF">IW19_24950</name>
</gene>
<feature type="non-terminal residue" evidence="1">
    <location>
        <position position="280"/>
    </location>
</feature>
<dbReference type="Pfam" id="PF17963">
    <property type="entry name" value="Big_9"/>
    <property type="match status" value="3"/>
</dbReference>
<name>A0A085ZB27_9FLAO</name>
<feature type="non-terminal residue" evidence="1">
    <location>
        <position position="1"/>
    </location>
</feature>
<evidence type="ECO:0000313" key="1">
    <source>
        <dbReference type="EMBL" id="KFF01641.1"/>
    </source>
</evidence>
<dbReference type="eggNOG" id="COG5184">
    <property type="taxonomic scope" value="Bacteria"/>
</dbReference>
<dbReference type="NCBIfam" id="NF012211">
    <property type="entry name" value="tand_rpt_95"/>
    <property type="match status" value="2"/>
</dbReference>
<accession>A0A085ZB27</accession>
<dbReference type="Proteomes" id="UP000028715">
    <property type="component" value="Unassembled WGS sequence"/>
</dbReference>
<proteinExistence type="predicted"/>
<protein>
    <submittedName>
        <fullName evidence="1">Uncharacterized protein</fullName>
    </submittedName>
</protein>
<sequence length="280" mass="28215">DTPKAVLDTYTVAEDNTVTLTPLSNDTDIDGDTLTIASINGTALTGGVQSIAVPNGTVNISASGVITFTPAANFNSATAVSFPYVITDGLLTATANIEITVTAVNDAPSAVLDTYTVAEDNTVTLTPLSNDTDVEGDALTISSINGTALTGSVQVITVPNGTVNISASGVITFTPSANFNSATAISFPYVVSDGNLTATANIEITVTAVNDAPSAVLDTYTIAEDNTVTLTPLSNDTDIEGDTLTISSINGTALTGSVQVITVPNGTVNISASGVITFTP</sequence>
<comment type="caution">
    <text evidence="1">The sequence shown here is derived from an EMBL/GenBank/DDBJ whole genome shotgun (WGS) entry which is preliminary data.</text>
</comment>
<reference evidence="1 2" key="1">
    <citation type="submission" date="2014-07" db="EMBL/GenBank/DDBJ databases">
        <title>Genome of Flavobacterium reichenbachii LMG 25512.</title>
        <authorList>
            <person name="Stropko S.J."/>
            <person name="Pipes S.E."/>
            <person name="Newman J.D."/>
        </authorList>
    </citation>
    <scope>NUCLEOTIDE SEQUENCE [LARGE SCALE GENOMIC DNA]</scope>
    <source>
        <strain evidence="1 2">LMG 25512</strain>
    </source>
</reference>
<organism evidence="1 2">
    <name type="scientific">Flavobacterium reichenbachii</name>
    <dbReference type="NCBI Taxonomy" id="362418"/>
    <lineage>
        <taxon>Bacteria</taxon>
        <taxon>Pseudomonadati</taxon>
        <taxon>Bacteroidota</taxon>
        <taxon>Flavobacteriia</taxon>
        <taxon>Flavobacteriales</taxon>
        <taxon>Flavobacteriaceae</taxon>
        <taxon>Flavobacterium</taxon>
    </lineage>
</organism>
<evidence type="ECO:0000313" key="2">
    <source>
        <dbReference type="Proteomes" id="UP000028715"/>
    </source>
</evidence>
<dbReference type="STRING" id="362418.IW19_24950"/>
<dbReference type="AlphaFoldDB" id="A0A085ZB27"/>
<dbReference type="EMBL" id="JPRL01000010">
    <property type="protein sequence ID" value="KFF01641.1"/>
    <property type="molecule type" value="Genomic_DNA"/>
</dbReference>
<dbReference type="RefSeq" id="WP_035690396.1">
    <property type="nucleotide sequence ID" value="NZ_JPRL01000010.1"/>
</dbReference>
<keyword evidence="2" id="KW-1185">Reference proteome</keyword>